<feature type="region of interest" description="Disordered" evidence="2">
    <location>
        <begin position="855"/>
        <end position="874"/>
    </location>
</feature>
<dbReference type="Proteomes" id="UP000521943">
    <property type="component" value="Unassembled WGS sequence"/>
</dbReference>
<dbReference type="InterPro" id="IPR007991">
    <property type="entry name" value="RNA_pol_I_trans_ini_fac_RRN3"/>
</dbReference>
<feature type="region of interest" description="Disordered" evidence="2">
    <location>
        <begin position="337"/>
        <end position="368"/>
    </location>
</feature>
<feature type="region of interest" description="Disordered" evidence="2">
    <location>
        <begin position="818"/>
        <end position="848"/>
    </location>
</feature>
<evidence type="ECO:0000256" key="2">
    <source>
        <dbReference type="SAM" id="MobiDB-lite"/>
    </source>
</evidence>
<evidence type="ECO:0000256" key="1">
    <source>
        <dbReference type="ARBA" id="ARBA00010098"/>
    </source>
</evidence>
<dbReference type="EMBL" id="JACGCI010000008">
    <property type="protein sequence ID" value="KAF6762061.1"/>
    <property type="molecule type" value="Genomic_DNA"/>
</dbReference>
<dbReference type="GO" id="GO:0006361">
    <property type="term" value="P:transcription initiation at RNA polymerase I promoter"/>
    <property type="evidence" value="ECO:0007669"/>
    <property type="project" value="InterPro"/>
</dbReference>
<comment type="caution">
    <text evidence="3">The sequence shown here is derived from an EMBL/GenBank/DDBJ whole genome shotgun (WGS) entry which is preliminary data.</text>
</comment>
<feature type="compositionally biased region" description="Acidic residues" evidence="2">
    <location>
        <begin position="818"/>
        <end position="838"/>
    </location>
</feature>
<dbReference type="SUPFAM" id="SSF48371">
    <property type="entry name" value="ARM repeat"/>
    <property type="match status" value="1"/>
</dbReference>
<feature type="compositionally biased region" description="Acidic residues" evidence="2">
    <location>
        <begin position="337"/>
        <end position="356"/>
    </location>
</feature>
<organism evidence="3 4">
    <name type="scientific">Ephemerocybe angulata</name>
    <dbReference type="NCBI Taxonomy" id="980116"/>
    <lineage>
        <taxon>Eukaryota</taxon>
        <taxon>Fungi</taxon>
        <taxon>Dikarya</taxon>
        <taxon>Basidiomycota</taxon>
        <taxon>Agaricomycotina</taxon>
        <taxon>Agaricomycetes</taxon>
        <taxon>Agaricomycetidae</taxon>
        <taxon>Agaricales</taxon>
        <taxon>Agaricineae</taxon>
        <taxon>Psathyrellaceae</taxon>
        <taxon>Ephemerocybe</taxon>
    </lineage>
</organism>
<comment type="similarity">
    <text evidence="1">Belongs to the RRN3 family.</text>
</comment>
<evidence type="ECO:0000313" key="4">
    <source>
        <dbReference type="Proteomes" id="UP000521943"/>
    </source>
</evidence>
<dbReference type="PANTHER" id="PTHR12790">
    <property type="entry name" value="TRANSCRIPTION INITIATION FACTOR IA RRN3"/>
    <property type="match status" value="1"/>
</dbReference>
<dbReference type="PANTHER" id="PTHR12790:SF0">
    <property type="entry name" value="RNA POLYMERASE I-SPECIFIC TRANSCRIPTION INITIATION FACTOR RRN3-RELATED"/>
    <property type="match status" value="1"/>
</dbReference>
<sequence length="908" mass="99893">MDPHSRRSQYNQRQPKAGPQARTLSSMPLPTSPTLNTLAGPSALVVFGEKRPTKSKSKAPVPTIRRPIASNSRIRQGENLRRDMYLAFVNNALQEKAEGRSGPFDELVNQFNFKSNATSVPTQIRFWISALSHVVSKLERTHSALVEAIVNMPWTLLDDATVRLYTVFMGMLLSARPEYLSLVLGKIVQGFTHQSSIQVLDLSPPVPSSSSSPPAKALTRRVIYDRLHYLLAHILSLIPTLPSTLQPLLVKHFPHKRQNHFAQLTYIRNILRVSAYCPELSDKILATIVDRAIQIDVEIQVELEELEEDDNDNGLPDHDLFELDPFDVLVGQEGEGFDSDAEDALSDAQSDDEDGAFSDISSDAGEEDLDKEHIELPTNVKHIQEMVKKLDGILALVFQHFQKGLEEFAPLQRTQSLTALNDIATTSPTKLPPLPTPYSQSIYPSISTISMPATPIPHLPNSFIPPLEPVTPKAVNSPSKSDYLRSQFYALLSIFERTILNTFKSRYTQFLVFWYASLDPEFVDVFQGTLVERALYGPSEPANQGSGASGSTNTTPELTRAAAASYIGSFVSRAKFVDRESTRSVVGVLCQYLQAYLDDVDEALRMYTETNGELGSAVGAPSQHVVFYAVAQAVLLIFCFRWRELVIDYDEEEEMLKQARRPGADPHSISISARVRKDKWIPELSVLKRVVMSVLNPLKVCSPGVVSQFARVAHQTDFVYCYSILESNKRSSPSARMSMGGAGGNSVSAANGGPSLSHYASNGNGSTAGSHSLVHPTFLRGELNNELNTFFPFDPYRLPKSGSFIQEVYREWEDVAIEGDEDSDADEDDEDSDEDTSDDGGSHTSASSGFLAIPIGRKRVDGNDGETTDGGLGESLNAMSISPAYKMALEEKVAGSVGSAMAVSISYR</sequence>
<name>A0A8H6IDY8_9AGAR</name>
<reference evidence="3 4" key="1">
    <citation type="submission" date="2020-07" db="EMBL/GenBank/DDBJ databases">
        <title>Comparative genomics of pyrophilous fungi reveals a link between fire events and developmental genes.</title>
        <authorList>
            <consortium name="DOE Joint Genome Institute"/>
            <person name="Steindorff A.S."/>
            <person name="Carver A."/>
            <person name="Calhoun S."/>
            <person name="Stillman K."/>
            <person name="Liu H."/>
            <person name="Lipzen A."/>
            <person name="Pangilinan J."/>
            <person name="Labutti K."/>
            <person name="Bruns T.D."/>
            <person name="Grigoriev I.V."/>
        </authorList>
    </citation>
    <scope>NUCLEOTIDE SEQUENCE [LARGE SCALE GENOMIC DNA]</scope>
    <source>
        <strain evidence="3 4">CBS 144469</strain>
    </source>
</reference>
<gene>
    <name evidence="3" type="ORF">DFP72DRAFT_877903</name>
</gene>
<protein>
    <submittedName>
        <fullName evidence="3">Ribosomal DNA transcription factor Rrn3</fullName>
    </submittedName>
</protein>
<dbReference type="GO" id="GO:0001042">
    <property type="term" value="F:RNA polymerase I core binding"/>
    <property type="evidence" value="ECO:0007669"/>
    <property type="project" value="TreeGrafter"/>
</dbReference>
<dbReference type="AlphaFoldDB" id="A0A8H6IDY8"/>
<dbReference type="GO" id="GO:0001181">
    <property type="term" value="F:RNA polymerase I general transcription initiation factor activity"/>
    <property type="evidence" value="ECO:0007669"/>
    <property type="project" value="InterPro"/>
</dbReference>
<keyword evidence="4" id="KW-1185">Reference proteome</keyword>
<proteinExistence type="inferred from homology"/>
<feature type="compositionally biased region" description="Polar residues" evidence="2">
    <location>
        <begin position="22"/>
        <end position="36"/>
    </location>
</feature>
<feature type="region of interest" description="Disordered" evidence="2">
    <location>
        <begin position="1"/>
        <end position="36"/>
    </location>
</feature>
<evidence type="ECO:0000313" key="3">
    <source>
        <dbReference type="EMBL" id="KAF6762061.1"/>
    </source>
</evidence>
<dbReference type="Pfam" id="PF05327">
    <property type="entry name" value="RRN3"/>
    <property type="match status" value="1"/>
</dbReference>
<dbReference type="InterPro" id="IPR016024">
    <property type="entry name" value="ARM-type_fold"/>
</dbReference>
<accession>A0A8H6IDY8</accession>
<dbReference type="OrthoDB" id="26970at2759"/>
<dbReference type="GO" id="GO:0005634">
    <property type="term" value="C:nucleus"/>
    <property type="evidence" value="ECO:0007669"/>
    <property type="project" value="TreeGrafter"/>
</dbReference>